<dbReference type="SUPFAM" id="SSF82199">
    <property type="entry name" value="SET domain"/>
    <property type="match status" value="1"/>
</dbReference>
<reference evidence="3" key="2">
    <citation type="submission" date="2025-08" db="UniProtKB">
        <authorList>
            <consortium name="Ensembl"/>
        </authorList>
    </citation>
    <scope>IDENTIFICATION</scope>
</reference>
<dbReference type="PANTHER" id="PTHR33480:SF1">
    <property type="entry name" value="TYR RECOMBINASE DOMAIN-CONTAINING PROTEIN"/>
    <property type="match status" value="1"/>
</dbReference>
<reference evidence="3" key="3">
    <citation type="submission" date="2025-09" db="UniProtKB">
        <authorList>
            <consortium name="Ensembl"/>
        </authorList>
    </citation>
    <scope>IDENTIFICATION</scope>
</reference>
<feature type="region of interest" description="Disordered" evidence="1">
    <location>
        <begin position="815"/>
        <end position="884"/>
    </location>
</feature>
<dbReference type="Proteomes" id="UP000265120">
    <property type="component" value="Chromosome 18"/>
</dbReference>
<protein>
    <recommendedName>
        <fullName evidence="2">SET domain-containing protein</fullName>
    </recommendedName>
</protein>
<reference evidence="3 4" key="1">
    <citation type="journal article" date="2014" name="Nat. Genet.">
        <title>Whole-genome sequence of a flatfish provides insights into ZW sex chromosome evolution and adaptation to a benthic lifestyle.</title>
        <authorList>
            <person name="Chen S."/>
            <person name="Zhang G."/>
            <person name="Shao C."/>
            <person name="Huang Q."/>
            <person name="Liu G."/>
            <person name="Zhang P."/>
            <person name="Song W."/>
            <person name="An N."/>
            <person name="Chalopin D."/>
            <person name="Volff J.N."/>
            <person name="Hong Y."/>
            <person name="Li Q."/>
            <person name="Sha Z."/>
            <person name="Zhou H."/>
            <person name="Xie M."/>
            <person name="Yu Q."/>
            <person name="Liu Y."/>
            <person name="Xiang H."/>
            <person name="Wang N."/>
            <person name="Wu K."/>
            <person name="Yang C."/>
            <person name="Zhou Q."/>
            <person name="Liao X."/>
            <person name="Yang L."/>
            <person name="Hu Q."/>
            <person name="Zhang J."/>
            <person name="Meng L."/>
            <person name="Jin L."/>
            <person name="Tian Y."/>
            <person name="Lian J."/>
            <person name="Yang J."/>
            <person name="Miao G."/>
            <person name="Liu S."/>
            <person name="Liang Z."/>
            <person name="Yan F."/>
            <person name="Li Y."/>
            <person name="Sun B."/>
            <person name="Zhang H."/>
            <person name="Zhang J."/>
            <person name="Zhu Y."/>
            <person name="Du M."/>
            <person name="Zhao Y."/>
            <person name="Schartl M."/>
            <person name="Tang Q."/>
            <person name="Wang J."/>
        </authorList>
    </citation>
    <scope>NUCLEOTIDE SEQUENCE</scope>
</reference>
<dbReference type="STRING" id="244447.ENSCSEP00000012129"/>
<feature type="compositionally biased region" description="Low complexity" evidence="1">
    <location>
        <begin position="185"/>
        <end position="216"/>
    </location>
</feature>
<feature type="compositionally biased region" description="Basic and acidic residues" evidence="1">
    <location>
        <begin position="536"/>
        <end position="548"/>
    </location>
</feature>
<feature type="region of interest" description="Disordered" evidence="1">
    <location>
        <begin position="169"/>
        <end position="236"/>
    </location>
</feature>
<dbReference type="PROSITE" id="PS50280">
    <property type="entry name" value="SET"/>
    <property type="match status" value="1"/>
</dbReference>
<feature type="domain" description="SET" evidence="2">
    <location>
        <begin position="25"/>
        <end position="145"/>
    </location>
</feature>
<feature type="region of interest" description="Disordered" evidence="1">
    <location>
        <begin position="528"/>
        <end position="548"/>
    </location>
</feature>
<dbReference type="OMA" id="NDSACEC"/>
<sequence>MEKHRRPLTPEEDALEHISAGKDKSSLEERFIDAFKGRGLFTRRAIQPSSFVVEYRGNVVCQKDAQPVRSSGDNVNNFLYEFSWNEKRWCVDASIEDGSLGRLGNDDHQSPNCKMKKISFEGKPHLCLFALRKISAGEEITYNYGNYSYPWRSVFKESCFDEKDMDQLSDGVNSECSGKRRSGRSRGSISHSYKESQSSSDPQSGDDVSSASGEEYAPPEDDDEVEEEKEEPVCGQAVEKTLSKKNYCFVCGKGMIKLARHLRQTHAKHDPEVAAAFKMPKNSKEQKLVLKKLRCRGNVKHNEEVLRSNRGQLKLLTRPRRHTFDIGQYVACLHCKAMVNGKHLWSHLAICPFRKSCSHLKGVKDVSTRGAVAKSQGKAVVTRYAWKVLSKMKQDNIAFIVHNDDLLVQLAQYLSEKCNYQTTGQDDIVDTLRVLGKLMLALQAKSIFKYEDAINPNNFHMVLEVIRYLANFDKQKRRYRKPVLASRIGSALQNLCKLVLKISHDNEELRSRTTEVMAMCKSEFRRPSAPKATPITRRDLPEKGRPKEDGPCPITFTMDVQVLHKYLEKTLDSAVESLEKFASPQVYNALCRVLFAQVSILNKGSNHISKLTLKSFHDRKETEQVLSKQLIRIDIVTHGKKILPVLLKPEMISTITLLVDKRSSCGVHADNPYLFAKPDNSVSSAFLSRGCVVTYAKMCHVKQPDHLKGPNFRHLARLFHILDLNDSELDHLAKVLGRNMRTERDWYRTPEAAQDLAKVAKLLMAMEMGFLEKIKGDTLDQVQLLDHLESYVEEDQSNNSNEQDRMKFQQEVVTKQGNTEEVDTSENDDAAAAAAAASSEDEPAVDSDDLAHGVNVSDEEPSASGPDPDQSVQQKNSVDHVYDGTSDEEDRIISFTKENFCFVCGKGYSKIIRHFWTHRKQVAEIQDVYDLRPGSKKRRKSLELFRNRGNFQHNLEVLKKGGGKVRVMKRTSGLTTSAETLAACLYCKAMFPSRVLRSHFNKCLSKKALKSSVFLSSSVLQLITTVPRVLEKMPSHVENILRNMKEDEIGSVVLSDRWLLLLAKTLRLKDACHIRARLRAAAEPLPKPKENSRE</sequence>
<dbReference type="InterPro" id="IPR001214">
    <property type="entry name" value="SET_dom"/>
</dbReference>
<evidence type="ECO:0000259" key="2">
    <source>
        <dbReference type="PROSITE" id="PS50280"/>
    </source>
</evidence>
<feature type="compositionally biased region" description="Acidic residues" evidence="1">
    <location>
        <begin position="217"/>
        <end position="230"/>
    </location>
</feature>
<dbReference type="Ensembl" id="ENSCSET00000012272.1">
    <property type="protein sequence ID" value="ENSCSEP00000012129.1"/>
    <property type="gene ID" value="ENSCSEG00000007824.1"/>
</dbReference>
<dbReference type="Pfam" id="PF00856">
    <property type="entry name" value="SET"/>
    <property type="match status" value="1"/>
</dbReference>
<evidence type="ECO:0000313" key="4">
    <source>
        <dbReference type="Proteomes" id="UP000265120"/>
    </source>
</evidence>
<dbReference type="SMART" id="SM00317">
    <property type="entry name" value="SET"/>
    <property type="match status" value="1"/>
</dbReference>
<proteinExistence type="predicted"/>
<evidence type="ECO:0000313" key="3">
    <source>
        <dbReference type="Ensembl" id="ENSCSEP00000012129.1"/>
    </source>
</evidence>
<organism evidence="3 4">
    <name type="scientific">Cynoglossus semilaevis</name>
    <name type="common">Tongue sole</name>
    <dbReference type="NCBI Taxonomy" id="244447"/>
    <lineage>
        <taxon>Eukaryota</taxon>
        <taxon>Metazoa</taxon>
        <taxon>Chordata</taxon>
        <taxon>Craniata</taxon>
        <taxon>Vertebrata</taxon>
        <taxon>Euteleostomi</taxon>
        <taxon>Actinopterygii</taxon>
        <taxon>Neopterygii</taxon>
        <taxon>Teleostei</taxon>
        <taxon>Neoteleostei</taxon>
        <taxon>Acanthomorphata</taxon>
        <taxon>Carangaria</taxon>
        <taxon>Pleuronectiformes</taxon>
        <taxon>Pleuronectoidei</taxon>
        <taxon>Cynoglossidae</taxon>
        <taxon>Cynoglossinae</taxon>
        <taxon>Cynoglossus</taxon>
    </lineage>
</organism>
<dbReference type="AlphaFoldDB" id="A0A3P8VD50"/>
<feature type="compositionally biased region" description="Acidic residues" evidence="1">
    <location>
        <begin position="820"/>
        <end position="829"/>
    </location>
</feature>
<keyword evidence="4" id="KW-1185">Reference proteome</keyword>
<dbReference type="GeneTree" id="ENSGT00940000165604"/>
<dbReference type="PANTHER" id="PTHR33480">
    <property type="entry name" value="SET DOMAIN-CONTAINING PROTEIN-RELATED"/>
    <property type="match status" value="1"/>
</dbReference>
<feature type="region of interest" description="Disordered" evidence="1">
    <location>
        <begin position="1"/>
        <end position="20"/>
    </location>
</feature>
<dbReference type="InterPro" id="IPR046341">
    <property type="entry name" value="SET_dom_sf"/>
</dbReference>
<dbReference type="Gene3D" id="2.170.270.10">
    <property type="entry name" value="SET domain"/>
    <property type="match status" value="1"/>
</dbReference>
<accession>A0A3P8VD50</accession>
<feature type="compositionally biased region" description="Acidic residues" evidence="1">
    <location>
        <begin position="839"/>
        <end position="848"/>
    </location>
</feature>
<evidence type="ECO:0000256" key="1">
    <source>
        <dbReference type="SAM" id="MobiDB-lite"/>
    </source>
</evidence>
<name>A0A3P8VD50_CYNSE</name>
<dbReference type="InParanoid" id="A0A3P8VD50"/>